<evidence type="ECO:0000313" key="4">
    <source>
        <dbReference type="Proteomes" id="UP000186817"/>
    </source>
</evidence>
<evidence type="ECO:0000313" key="3">
    <source>
        <dbReference type="EMBL" id="OLP85707.1"/>
    </source>
</evidence>
<feature type="region of interest" description="Disordered" evidence="1">
    <location>
        <begin position="1"/>
        <end position="49"/>
    </location>
</feature>
<gene>
    <name evidence="3" type="ORF">AK812_SmicGene33269</name>
</gene>
<dbReference type="Proteomes" id="UP000186817">
    <property type="component" value="Unassembled WGS sequence"/>
</dbReference>
<dbReference type="EMBL" id="LSRX01000960">
    <property type="protein sequence ID" value="OLP85707.1"/>
    <property type="molecule type" value="Genomic_DNA"/>
</dbReference>
<feature type="compositionally biased region" description="Low complexity" evidence="1">
    <location>
        <begin position="510"/>
        <end position="521"/>
    </location>
</feature>
<feature type="region of interest" description="Disordered" evidence="1">
    <location>
        <begin position="311"/>
        <end position="340"/>
    </location>
</feature>
<proteinExistence type="predicted"/>
<comment type="caution">
    <text evidence="3">The sequence shown here is derived from an EMBL/GenBank/DDBJ whole genome shotgun (WGS) entry which is preliminary data.</text>
</comment>
<feature type="domain" description="PB1" evidence="2">
    <location>
        <begin position="228"/>
        <end position="311"/>
    </location>
</feature>
<accession>A0A1Q9CS37</accession>
<dbReference type="OrthoDB" id="2985014at2759"/>
<evidence type="ECO:0000256" key="1">
    <source>
        <dbReference type="SAM" id="MobiDB-lite"/>
    </source>
</evidence>
<organism evidence="3 4">
    <name type="scientific">Symbiodinium microadriaticum</name>
    <name type="common">Dinoflagellate</name>
    <name type="synonym">Zooxanthella microadriatica</name>
    <dbReference type="NCBI Taxonomy" id="2951"/>
    <lineage>
        <taxon>Eukaryota</taxon>
        <taxon>Sar</taxon>
        <taxon>Alveolata</taxon>
        <taxon>Dinophyceae</taxon>
        <taxon>Suessiales</taxon>
        <taxon>Symbiodiniaceae</taxon>
        <taxon>Symbiodinium</taxon>
    </lineage>
</organism>
<feature type="region of interest" description="Disordered" evidence="1">
    <location>
        <begin position="510"/>
        <end position="539"/>
    </location>
</feature>
<keyword evidence="4" id="KW-1185">Reference proteome</keyword>
<sequence length="539" mass="57471">MPARKNTGTVRKVGKGVLNSKRGRRQAMAESRSTPNLRPHDDTKKVSDSGKDHFVGQLCRNAASLIGTSGVPVIVPSAQTLAAMDAAVPGNALSPLLVFMAAEMDITTSQKGNLLSAIAAGYFFTQATVILRATWVTAVLSLQVRVVVRDGRDGCRAGRARVSTATLEACFTQWMPKAVPGGSDEKAQQMKHRKCVAIAGVRSLCAAFSTPAHPEQSLTLAWVMAANKLTLKVSYQEEVRRLRDWPGEDEPSFPGLVDAALSLFDLSETHRYSIRYQDGDGTAVLLTQSNFSDALSLAFQDGLLRLSLEPPEEAPEQAHQPVEPTMASADPTGAEGPFTSGWSCFKEQVVSDFQMNRRDMQEAFRSSGEQHPALNVCGKVAGVTAGVCASARLIPLHGTRLAARSVAAAANMPVPESETPVPMATDMEADSDVQHFKQQVLQDFQIGRQEIQTAFGYFTGGSSSETASQPPRLGRDVLPAVASTVAGLTVATTLVPLRAARLVVASLAQRSEAQPEQQAELQAERHDLPGGATQAVSGS</sequence>
<dbReference type="InterPro" id="IPR000270">
    <property type="entry name" value="PB1_dom"/>
</dbReference>
<dbReference type="SMART" id="SM00666">
    <property type="entry name" value="PB1"/>
    <property type="match status" value="1"/>
</dbReference>
<dbReference type="SUPFAM" id="SSF54277">
    <property type="entry name" value="CAD &amp; PB1 domains"/>
    <property type="match status" value="1"/>
</dbReference>
<protein>
    <recommendedName>
        <fullName evidence="2">PB1 domain-containing protein</fullName>
    </recommendedName>
</protein>
<name>A0A1Q9CS37_SYMMI</name>
<reference evidence="3 4" key="1">
    <citation type="submission" date="2016-02" db="EMBL/GenBank/DDBJ databases">
        <title>Genome analysis of coral dinoflagellate symbionts highlights evolutionary adaptations to a symbiotic lifestyle.</title>
        <authorList>
            <person name="Aranda M."/>
            <person name="Li Y."/>
            <person name="Liew Y.J."/>
            <person name="Baumgarten S."/>
            <person name="Simakov O."/>
            <person name="Wilson M."/>
            <person name="Piel J."/>
            <person name="Ashoor H."/>
            <person name="Bougouffa S."/>
            <person name="Bajic V.B."/>
            <person name="Ryu T."/>
            <person name="Ravasi T."/>
            <person name="Bayer T."/>
            <person name="Micklem G."/>
            <person name="Kim H."/>
            <person name="Bhak J."/>
            <person name="Lajeunesse T.C."/>
            <person name="Voolstra C.R."/>
        </authorList>
    </citation>
    <scope>NUCLEOTIDE SEQUENCE [LARGE SCALE GENOMIC DNA]</scope>
    <source>
        <strain evidence="3 4">CCMP2467</strain>
    </source>
</reference>
<evidence type="ECO:0000259" key="2">
    <source>
        <dbReference type="SMART" id="SM00666"/>
    </source>
</evidence>
<dbReference type="AlphaFoldDB" id="A0A1Q9CS37"/>
<feature type="compositionally biased region" description="Basic and acidic residues" evidence="1">
    <location>
        <begin position="38"/>
        <end position="49"/>
    </location>
</feature>